<evidence type="ECO:0000256" key="6">
    <source>
        <dbReference type="ARBA" id="ARBA00022692"/>
    </source>
</evidence>
<dbReference type="EMBL" id="JADGKB010000023">
    <property type="protein sequence ID" value="KAJ3258856.1"/>
    <property type="molecule type" value="Genomic_DNA"/>
</dbReference>
<dbReference type="Pfam" id="PF06682">
    <property type="entry name" value="SARAF"/>
    <property type="match status" value="1"/>
</dbReference>
<keyword evidence="7" id="KW-0732">Signal</keyword>
<evidence type="ECO:0000256" key="11">
    <source>
        <dbReference type="ARBA" id="ARBA00023065"/>
    </source>
</evidence>
<feature type="transmembrane region" description="Helical" evidence="15">
    <location>
        <begin position="154"/>
        <end position="175"/>
    </location>
</feature>
<evidence type="ECO:0000256" key="2">
    <source>
        <dbReference type="ARBA" id="ARBA00006833"/>
    </source>
</evidence>
<evidence type="ECO:0000313" key="16">
    <source>
        <dbReference type="EMBL" id="KAJ3258856.1"/>
    </source>
</evidence>
<comment type="subcellular location">
    <subcellularLocation>
        <location evidence="1">Endoplasmic reticulum membrane</location>
        <topology evidence="1">Single-pass type I membrane protein</topology>
    </subcellularLocation>
</comment>
<evidence type="ECO:0000256" key="5">
    <source>
        <dbReference type="ARBA" id="ARBA00022568"/>
    </source>
</evidence>
<evidence type="ECO:0000256" key="13">
    <source>
        <dbReference type="ARBA" id="ARBA00031116"/>
    </source>
</evidence>
<keyword evidence="11" id="KW-0406">Ion transport</keyword>
<keyword evidence="12 15" id="KW-0472">Membrane</keyword>
<keyword evidence="9" id="KW-0106">Calcium</keyword>
<dbReference type="PANTHER" id="PTHR15929:SF0">
    <property type="entry name" value="STORE-OPERATED CALCIUM ENTRY-ASSOCIATED REGULATORY FACTOR"/>
    <property type="match status" value="1"/>
</dbReference>
<feature type="compositionally biased region" description="Low complexity" evidence="14">
    <location>
        <begin position="276"/>
        <end position="293"/>
    </location>
</feature>
<feature type="compositionally biased region" description="Gly residues" evidence="14">
    <location>
        <begin position="185"/>
        <end position="201"/>
    </location>
</feature>
<dbReference type="PANTHER" id="PTHR15929">
    <property type="entry name" value="STORE-OPERATED CALCIUM ENTRY-ASSOCIATED REGULATORY FACTOR"/>
    <property type="match status" value="1"/>
</dbReference>
<keyword evidence="6 15" id="KW-0812">Transmembrane</keyword>
<evidence type="ECO:0000256" key="4">
    <source>
        <dbReference type="ARBA" id="ARBA00022448"/>
    </source>
</evidence>
<dbReference type="GO" id="GO:0005789">
    <property type="term" value="C:endoplasmic reticulum membrane"/>
    <property type="evidence" value="ECO:0007669"/>
    <property type="project" value="UniProtKB-SubCell"/>
</dbReference>
<evidence type="ECO:0000256" key="10">
    <source>
        <dbReference type="ARBA" id="ARBA00022989"/>
    </source>
</evidence>
<keyword evidence="17" id="KW-1185">Reference proteome</keyword>
<evidence type="ECO:0000256" key="15">
    <source>
        <dbReference type="SAM" id="Phobius"/>
    </source>
</evidence>
<evidence type="ECO:0000256" key="12">
    <source>
        <dbReference type="ARBA" id="ARBA00023136"/>
    </source>
</evidence>
<feature type="region of interest" description="Disordered" evidence="14">
    <location>
        <begin position="185"/>
        <end position="204"/>
    </location>
</feature>
<comment type="similarity">
    <text evidence="2">Belongs to the SARAF family.</text>
</comment>
<evidence type="ECO:0000256" key="9">
    <source>
        <dbReference type="ARBA" id="ARBA00022837"/>
    </source>
</evidence>
<reference evidence="16" key="1">
    <citation type="submission" date="2020-05" db="EMBL/GenBank/DDBJ databases">
        <title>Phylogenomic resolution of chytrid fungi.</title>
        <authorList>
            <person name="Stajich J.E."/>
            <person name="Amses K."/>
            <person name="Simmons R."/>
            <person name="Seto K."/>
            <person name="Myers J."/>
            <person name="Bonds A."/>
            <person name="Quandt C.A."/>
            <person name="Barry K."/>
            <person name="Liu P."/>
            <person name="Grigoriev I."/>
            <person name="Longcore J.E."/>
            <person name="James T.Y."/>
        </authorList>
    </citation>
    <scope>NUCLEOTIDE SEQUENCE</scope>
    <source>
        <strain evidence="16">PLAUS21</strain>
    </source>
</reference>
<keyword evidence="4" id="KW-0813">Transport</keyword>
<evidence type="ECO:0000256" key="1">
    <source>
        <dbReference type="ARBA" id="ARBA00004115"/>
    </source>
</evidence>
<dbReference type="InterPro" id="IPR009567">
    <property type="entry name" value="SARAF"/>
</dbReference>
<dbReference type="Proteomes" id="UP001210925">
    <property type="component" value="Unassembled WGS sequence"/>
</dbReference>
<dbReference type="AlphaFoldDB" id="A0AAD5UI48"/>
<proteinExistence type="inferred from homology"/>
<organism evidence="16 17">
    <name type="scientific">Boothiomyces macroporosus</name>
    <dbReference type="NCBI Taxonomy" id="261099"/>
    <lineage>
        <taxon>Eukaryota</taxon>
        <taxon>Fungi</taxon>
        <taxon>Fungi incertae sedis</taxon>
        <taxon>Chytridiomycota</taxon>
        <taxon>Chytridiomycota incertae sedis</taxon>
        <taxon>Chytridiomycetes</taxon>
        <taxon>Rhizophydiales</taxon>
        <taxon>Terramycetaceae</taxon>
        <taxon>Boothiomyces</taxon>
    </lineage>
</organism>
<keyword evidence="10 15" id="KW-1133">Transmembrane helix</keyword>
<evidence type="ECO:0000256" key="8">
    <source>
        <dbReference type="ARBA" id="ARBA00022824"/>
    </source>
</evidence>
<keyword evidence="5" id="KW-0109">Calcium transport</keyword>
<evidence type="ECO:0000313" key="17">
    <source>
        <dbReference type="Proteomes" id="UP001210925"/>
    </source>
</evidence>
<gene>
    <name evidence="16" type="primary">TMEM66</name>
    <name evidence="16" type="ORF">HK103_003238</name>
</gene>
<dbReference type="GO" id="GO:0006816">
    <property type="term" value="P:calcium ion transport"/>
    <property type="evidence" value="ECO:0007669"/>
    <property type="project" value="UniProtKB-KW"/>
</dbReference>
<accession>A0AAD5UI48</accession>
<sequence length="301" mass="34022">MLFLLILEATARHQKVLLKDIQTLTLYNGKYTTGQRSSAVPQLKCVGGDACRYKEYQPEIMQCENRGFDGRDYQWKCTSELDEKVKLRDTTVTCEGYSYADDPYVLVGSCGVEYTLYKTSKFNQPSYNTYQDHDYQPKKTTHTGFSIFKPIKSFIGFLLSLFIIFVIFSFFNSLIRNLFGSTNSGDGGTGGNDGGSGGPGGYYKETHSNQRPWYDSFWPGFGAGNLFNWWFNSRNNNTYYSRPAYTYERPRPTTTEYTSTSYTTTRESTGFGGTTRRGTSSSSESNSGTRQSTGYGGTKRR</sequence>
<feature type="compositionally biased region" description="Low complexity" evidence="14">
    <location>
        <begin position="252"/>
        <end position="269"/>
    </location>
</feature>
<evidence type="ECO:0000256" key="14">
    <source>
        <dbReference type="SAM" id="MobiDB-lite"/>
    </source>
</evidence>
<evidence type="ECO:0000256" key="7">
    <source>
        <dbReference type="ARBA" id="ARBA00022729"/>
    </source>
</evidence>
<evidence type="ECO:0000256" key="3">
    <source>
        <dbReference type="ARBA" id="ARBA00016584"/>
    </source>
</evidence>
<comment type="caution">
    <text evidence="16">The sequence shown here is derived from an EMBL/GenBank/DDBJ whole genome shotgun (WGS) entry which is preliminary data.</text>
</comment>
<protein>
    <recommendedName>
        <fullName evidence="3">Store-operated calcium entry-associated regulatory factor</fullName>
    </recommendedName>
    <alternativeName>
        <fullName evidence="13">Transmembrane protein 66</fullName>
    </alternativeName>
</protein>
<feature type="region of interest" description="Disordered" evidence="14">
    <location>
        <begin position="250"/>
        <end position="301"/>
    </location>
</feature>
<dbReference type="GO" id="GO:2001256">
    <property type="term" value="P:regulation of store-operated calcium entry"/>
    <property type="evidence" value="ECO:0007669"/>
    <property type="project" value="InterPro"/>
</dbReference>
<name>A0AAD5UI48_9FUNG</name>
<keyword evidence="8" id="KW-0256">Endoplasmic reticulum</keyword>